<dbReference type="RefSeq" id="WP_105008629.1">
    <property type="nucleotide sequence ID" value="NZ_CP025013.1"/>
</dbReference>
<name>A0A2K9ZCB1_RHILE</name>
<keyword evidence="4" id="KW-0614">Plasmid</keyword>
<proteinExistence type="inferred from homology"/>
<accession>A0A2K9ZCB1</accession>
<feature type="chain" id="PRO_5014882066" description="Protein SirB1 N-terminal domain-containing protein" evidence="2">
    <location>
        <begin position="26"/>
        <end position="314"/>
    </location>
</feature>
<protein>
    <recommendedName>
        <fullName evidence="3">Protein SirB1 N-terminal domain-containing protein</fullName>
    </recommendedName>
</protein>
<geneLocation type="plasmid" evidence="5">
    <name>prln1</name>
</geneLocation>
<evidence type="ECO:0000256" key="1">
    <source>
        <dbReference type="ARBA" id="ARBA00007100"/>
    </source>
</evidence>
<dbReference type="AlphaFoldDB" id="A0A2K9ZCB1"/>
<feature type="signal peptide" evidence="2">
    <location>
        <begin position="1"/>
        <end position="25"/>
    </location>
</feature>
<reference evidence="4 5" key="1">
    <citation type="submission" date="2017-11" db="EMBL/GenBank/DDBJ databases">
        <title>Complete genome of Rhizobium leguminosarum Norway, an ineffective micro-symbiont.</title>
        <authorList>
            <person name="Hoffrichter A."/>
            <person name="Liang J."/>
            <person name="Brachmann A."/>
            <person name="Marin M."/>
        </authorList>
    </citation>
    <scope>NUCLEOTIDE SEQUENCE [LARGE SCALE GENOMIC DNA]</scope>
    <source>
        <strain evidence="4 5">Norway</strain>
        <plasmid evidence="5">Plasmid prln1</plasmid>
    </source>
</reference>
<comment type="similarity">
    <text evidence="1">Belongs to the UPF0162 family.</text>
</comment>
<evidence type="ECO:0000259" key="3">
    <source>
        <dbReference type="Pfam" id="PF13369"/>
    </source>
</evidence>
<sequence>MKQLRFAIIAVAVLGLFGAAAEAVAADLPAATIEALFAPGRDLADVKLTVDHLVDASVNIETGIAIIDRMAGEVRSMLPENAGGAEALAALRRYLYKPGDWNGGLAFSYDQADPLGTNPVNRKLSRYLETRRGNCITMPMLMLFVGKRLGLNMTLAQAPLHLFIKYTDDDGKIWSLEATSGGGFTRDVWYRQKLPMSDEAVSNGVYLRPLSHDEAVAVIGSTLVEHALETGNYENAIAISNVLLKHYPNFAYLLAKTGSAYGGLLHRDLAGKYTHMEDIPVELKAKADEWYRLNGEIFARAEALGWRPDDGQIQ</sequence>
<dbReference type="Pfam" id="PF13369">
    <property type="entry name" value="Transglut_core2"/>
    <property type="match status" value="1"/>
</dbReference>
<keyword evidence="2" id="KW-0732">Signal</keyword>
<dbReference type="EMBL" id="CP025013">
    <property type="protein sequence ID" value="AUW45886.1"/>
    <property type="molecule type" value="Genomic_DNA"/>
</dbReference>
<evidence type="ECO:0000313" key="5">
    <source>
        <dbReference type="Proteomes" id="UP000238523"/>
    </source>
</evidence>
<gene>
    <name evidence="4" type="ORF">CUJ84_pRLN1000423</name>
</gene>
<dbReference type="InterPro" id="IPR032698">
    <property type="entry name" value="SirB1_N"/>
</dbReference>
<dbReference type="Proteomes" id="UP000238523">
    <property type="component" value="Plasmid pRLN1"/>
</dbReference>
<evidence type="ECO:0000256" key="2">
    <source>
        <dbReference type="SAM" id="SignalP"/>
    </source>
</evidence>
<feature type="domain" description="Protein SirB1 N-terminal" evidence="3">
    <location>
        <begin position="67"/>
        <end position="213"/>
    </location>
</feature>
<organism evidence="4 5">
    <name type="scientific">Rhizobium leguminosarum</name>
    <dbReference type="NCBI Taxonomy" id="384"/>
    <lineage>
        <taxon>Bacteria</taxon>
        <taxon>Pseudomonadati</taxon>
        <taxon>Pseudomonadota</taxon>
        <taxon>Alphaproteobacteria</taxon>
        <taxon>Hyphomicrobiales</taxon>
        <taxon>Rhizobiaceae</taxon>
        <taxon>Rhizobium/Agrobacterium group</taxon>
        <taxon>Rhizobium</taxon>
    </lineage>
</organism>
<evidence type="ECO:0000313" key="4">
    <source>
        <dbReference type="EMBL" id="AUW45886.1"/>
    </source>
</evidence>